<keyword evidence="3" id="KW-1185">Reference proteome</keyword>
<evidence type="ECO:0000256" key="1">
    <source>
        <dbReference type="SAM" id="Coils"/>
    </source>
</evidence>
<evidence type="ECO:0000313" key="2">
    <source>
        <dbReference type="EMBL" id="MFD2275435.1"/>
    </source>
</evidence>
<sequence>MSKINLNDLTEEQLTAALEQKRKAKESKAAEVKKQYRKNKEVFCETTAQKFDELHKLLKSLKEATCSSANELYERMYEIAGKEPKPTKSFTLKNEADTIKVVIDRQERFEFTPEAIVHINAIRDIFKAKFSERNKAMYSILDGLLVKNSKMEYDPKLLAKARRQVRDLGDTELINEFDKLDECQHVTGSALYCRLYRRSGDGKWQDISLQFSAL</sequence>
<organism evidence="2 3">
    <name type="scientific">Rubritalea spongiae</name>
    <dbReference type="NCBI Taxonomy" id="430797"/>
    <lineage>
        <taxon>Bacteria</taxon>
        <taxon>Pseudomonadati</taxon>
        <taxon>Verrucomicrobiota</taxon>
        <taxon>Verrucomicrobiia</taxon>
        <taxon>Verrucomicrobiales</taxon>
        <taxon>Rubritaleaceae</taxon>
        <taxon>Rubritalea</taxon>
    </lineage>
</organism>
<comment type="caution">
    <text evidence="2">The sequence shown here is derived from an EMBL/GenBank/DDBJ whole genome shotgun (WGS) entry which is preliminary data.</text>
</comment>
<accession>A0ABW5E1Z0</accession>
<feature type="coiled-coil region" evidence="1">
    <location>
        <begin position="7"/>
        <end position="35"/>
    </location>
</feature>
<reference evidence="3" key="1">
    <citation type="journal article" date="2019" name="Int. J. Syst. Evol. Microbiol.">
        <title>The Global Catalogue of Microorganisms (GCM) 10K type strain sequencing project: providing services to taxonomists for standard genome sequencing and annotation.</title>
        <authorList>
            <consortium name="The Broad Institute Genomics Platform"/>
            <consortium name="The Broad Institute Genome Sequencing Center for Infectious Disease"/>
            <person name="Wu L."/>
            <person name="Ma J."/>
        </authorList>
    </citation>
    <scope>NUCLEOTIDE SEQUENCE [LARGE SCALE GENOMIC DNA]</scope>
    <source>
        <strain evidence="3">JCM 16545</strain>
    </source>
</reference>
<proteinExistence type="predicted"/>
<keyword evidence="1" id="KW-0175">Coiled coil</keyword>
<gene>
    <name evidence="2" type="ORF">ACFSQZ_03045</name>
</gene>
<dbReference type="EMBL" id="JBHUJC010000010">
    <property type="protein sequence ID" value="MFD2275435.1"/>
    <property type="molecule type" value="Genomic_DNA"/>
</dbReference>
<dbReference type="RefSeq" id="WP_377092654.1">
    <property type="nucleotide sequence ID" value="NZ_JBHSJM010000001.1"/>
</dbReference>
<dbReference type="InterPro" id="IPR021505">
    <property type="entry name" value="Phage_B3_Orf6"/>
</dbReference>
<protein>
    <submittedName>
        <fullName evidence="2">DUF3164 family protein</fullName>
    </submittedName>
</protein>
<name>A0ABW5E1Z0_9BACT</name>
<dbReference type="Proteomes" id="UP001597297">
    <property type="component" value="Unassembled WGS sequence"/>
</dbReference>
<evidence type="ECO:0000313" key="3">
    <source>
        <dbReference type="Proteomes" id="UP001597297"/>
    </source>
</evidence>
<dbReference type="Pfam" id="PF11363">
    <property type="entry name" value="DUF3164"/>
    <property type="match status" value="1"/>
</dbReference>